<proteinExistence type="predicted"/>
<feature type="signal peptide" evidence="2">
    <location>
        <begin position="1"/>
        <end position="22"/>
    </location>
</feature>
<feature type="chain" id="PRO_5039004099" description="Lipoprotein" evidence="2">
    <location>
        <begin position="23"/>
        <end position="178"/>
    </location>
</feature>
<evidence type="ECO:0000313" key="3">
    <source>
        <dbReference type="EMBL" id="ASJ55585.1"/>
    </source>
</evidence>
<name>A0A220MLE0_9BACL</name>
<dbReference type="Proteomes" id="UP000197781">
    <property type="component" value="Chromosome"/>
</dbReference>
<dbReference type="PROSITE" id="PS51257">
    <property type="entry name" value="PROKAR_LIPOPROTEIN"/>
    <property type="match status" value="1"/>
</dbReference>
<feature type="coiled-coil region" evidence="1">
    <location>
        <begin position="106"/>
        <end position="152"/>
    </location>
</feature>
<accession>A0A220MLE0</accession>
<evidence type="ECO:0000256" key="1">
    <source>
        <dbReference type="SAM" id="Coils"/>
    </source>
</evidence>
<protein>
    <recommendedName>
        <fullName evidence="5">Lipoprotein</fullName>
    </recommendedName>
</protein>
<dbReference type="AlphaFoldDB" id="A0A220MLE0"/>
<dbReference type="KEGG" id="bfm:BP422_19755"/>
<keyword evidence="2" id="KW-0732">Signal</keyword>
<reference evidence="3 4" key="1">
    <citation type="submission" date="2016-11" db="EMBL/GenBank/DDBJ databases">
        <authorList>
            <person name="Jaros S."/>
            <person name="Januszkiewicz K."/>
            <person name="Wedrychowicz H."/>
        </authorList>
    </citation>
    <scope>NUCLEOTIDE SEQUENCE [LARGE SCALE GENOMIC DNA]</scope>
    <source>
        <strain evidence="3 4">NF2</strain>
    </source>
</reference>
<dbReference type="RefSeq" id="WP_088909239.1">
    <property type="nucleotide sequence ID" value="NZ_CP018145.1"/>
</dbReference>
<keyword evidence="1" id="KW-0175">Coiled coil</keyword>
<organism evidence="3 4">
    <name type="scientific">Brevibacillus formosus</name>
    <dbReference type="NCBI Taxonomy" id="54913"/>
    <lineage>
        <taxon>Bacteria</taxon>
        <taxon>Bacillati</taxon>
        <taxon>Bacillota</taxon>
        <taxon>Bacilli</taxon>
        <taxon>Bacillales</taxon>
        <taxon>Paenibacillaceae</taxon>
        <taxon>Brevibacillus</taxon>
    </lineage>
</organism>
<gene>
    <name evidence="3" type="ORF">BP422_19755</name>
</gene>
<evidence type="ECO:0008006" key="5">
    <source>
        <dbReference type="Google" id="ProtNLM"/>
    </source>
</evidence>
<evidence type="ECO:0000313" key="4">
    <source>
        <dbReference type="Proteomes" id="UP000197781"/>
    </source>
</evidence>
<evidence type="ECO:0000256" key="2">
    <source>
        <dbReference type="SAM" id="SignalP"/>
    </source>
</evidence>
<dbReference type="EMBL" id="CP018145">
    <property type="protein sequence ID" value="ASJ55585.1"/>
    <property type="molecule type" value="Genomic_DNA"/>
</dbReference>
<sequence length="178" mass="20610">MKRSFSIIFGLSLILTSCSTTSSEPTHNQFEITLTDVFKHQHTSSVYQFELITKELSNVKDKERLAYLSGMIDSYLIPNPLFLPSIIFTNEETKQMIADEQLQSEIVTLYQNKKEYLKKIQSLVNENNLMEIQGKQDELKKLSELMGKINDDRLFSNDKQKADSYKKDLETVIQAFPK</sequence>